<dbReference type="InterPro" id="IPR018616">
    <property type="entry name" value="GUCD1"/>
</dbReference>
<keyword evidence="2" id="KW-1185">Reference proteome</keyword>
<evidence type="ECO:0000313" key="1">
    <source>
        <dbReference type="EMBL" id="CDW80683.1"/>
    </source>
</evidence>
<sequence length="83" mass="9739">MKRFRESEKELYNLDSAKELIDEEVKIKNTSYSGHYVLLYDVDDNYVHLMNPSGGIIQRVLLINLELARRVQGTDQDTVFIYN</sequence>
<organism evidence="1 2">
    <name type="scientific">Stylonychia lemnae</name>
    <name type="common">Ciliate</name>
    <dbReference type="NCBI Taxonomy" id="5949"/>
    <lineage>
        <taxon>Eukaryota</taxon>
        <taxon>Sar</taxon>
        <taxon>Alveolata</taxon>
        <taxon>Ciliophora</taxon>
        <taxon>Intramacronucleata</taxon>
        <taxon>Spirotrichea</taxon>
        <taxon>Stichotrichia</taxon>
        <taxon>Sporadotrichida</taxon>
        <taxon>Oxytrichidae</taxon>
        <taxon>Stylonychinae</taxon>
        <taxon>Stylonychia</taxon>
    </lineage>
</organism>
<dbReference type="AlphaFoldDB" id="A0A078AIP5"/>
<dbReference type="Pfam" id="PF09778">
    <property type="entry name" value="Guanylate_cyc_2"/>
    <property type="match status" value="1"/>
</dbReference>
<proteinExistence type="predicted"/>
<reference evidence="1 2" key="1">
    <citation type="submission" date="2014-06" db="EMBL/GenBank/DDBJ databases">
        <authorList>
            <person name="Swart Estienne"/>
        </authorList>
    </citation>
    <scope>NUCLEOTIDE SEQUENCE [LARGE SCALE GENOMIC DNA]</scope>
    <source>
        <strain evidence="1 2">130c</strain>
    </source>
</reference>
<gene>
    <name evidence="1" type="primary">Contig606.g671</name>
    <name evidence="1" type="ORF">STYLEM_9686</name>
</gene>
<accession>A0A078AIP5</accession>
<name>A0A078AIP5_STYLE</name>
<evidence type="ECO:0000313" key="2">
    <source>
        <dbReference type="Proteomes" id="UP000039865"/>
    </source>
</evidence>
<dbReference type="EMBL" id="CCKQ01009216">
    <property type="protein sequence ID" value="CDW80683.1"/>
    <property type="molecule type" value="Genomic_DNA"/>
</dbReference>
<dbReference type="OrthoDB" id="206796at2759"/>
<dbReference type="InParanoid" id="A0A078AIP5"/>
<protein>
    <submittedName>
        <fullName evidence="1">Uncharacterized protein</fullName>
    </submittedName>
</protein>
<dbReference type="Proteomes" id="UP000039865">
    <property type="component" value="Unassembled WGS sequence"/>
</dbReference>